<accession>X5A383</accession>
<gene>
    <name evidence="1" type="ORF">PSAB_16835</name>
</gene>
<dbReference type="EMBL" id="CP004078">
    <property type="protein sequence ID" value="AHV98269.1"/>
    <property type="molecule type" value="Genomic_DNA"/>
</dbReference>
<dbReference type="KEGG" id="psab:PSAB_16835"/>
<name>X5A383_9BACL</name>
<sequence>MVVHALTSAIRKRVNRASAFYLKIRSIMKFQESGSCRLSARAYFAFFYMNDLLSIFSGSIPDRRLSVLLLPFMELDEFFI</sequence>
<reference evidence="1 2" key="1">
    <citation type="journal article" date="2014" name="PLoS Genet.">
        <title>Comparative Genomic Analysis of N2-Fixing and Non-N2-Fixing Paenibacillus spp.: Organization, Evolution and Expression of the Nitrogen Fixation Genes.</title>
        <authorList>
            <person name="Xie J.B."/>
            <person name="Du Z."/>
            <person name="Bai L."/>
            <person name="Tian C."/>
            <person name="Zhang Y."/>
            <person name="Xie J.Y."/>
            <person name="Wang T."/>
            <person name="Liu X."/>
            <person name="Chen X."/>
            <person name="Cheng Q."/>
            <person name="Chen S."/>
            <person name="Li J."/>
        </authorList>
    </citation>
    <scope>NUCLEOTIDE SEQUENCE [LARGE SCALE GENOMIC DNA]</scope>
    <source>
        <strain evidence="1 2">T27</strain>
    </source>
</reference>
<protein>
    <submittedName>
        <fullName evidence="1">Uncharacterized protein</fullName>
    </submittedName>
</protein>
<evidence type="ECO:0000313" key="2">
    <source>
        <dbReference type="Proteomes" id="UP000019772"/>
    </source>
</evidence>
<keyword evidence="2" id="KW-1185">Reference proteome</keyword>
<proteinExistence type="predicted"/>
<organism evidence="1 2">
    <name type="scientific">Paenibacillus sabinae T27</name>
    <dbReference type="NCBI Taxonomy" id="1268072"/>
    <lineage>
        <taxon>Bacteria</taxon>
        <taxon>Bacillati</taxon>
        <taxon>Bacillota</taxon>
        <taxon>Bacilli</taxon>
        <taxon>Bacillales</taxon>
        <taxon>Paenibacillaceae</taxon>
        <taxon>Paenibacillus</taxon>
    </lineage>
</organism>
<dbReference type="AlphaFoldDB" id="X5A383"/>
<evidence type="ECO:0000313" key="1">
    <source>
        <dbReference type="EMBL" id="AHV98269.1"/>
    </source>
</evidence>
<dbReference type="Proteomes" id="UP000019772">
    <property type="component" value="Chromosome"/>
</dbReference>
<dbReference type="HOGENOM" id="CLU_2586444_0_0_9"/>